<accession>A0A6L9L9C7</accession>
<comment type="caution">
    <text evidence="3">The sequence shown here is derived from an EMBL/GenBank/DDBJ whole genome shotgun (WGS) entry which is preliminary data.</text>
</comment>
<evidence type="ECO:0008006" key="5">
    <source>
        <dbReference type="Google" id="ProtNLM"/>
    </source>
</evidence>
<feature type="compositionally biased region" description="Low complexity" evidence="1">
    <location>
        <begin position="19"/>
        <end position="35"/>
    </location>
</feature>
<gene>
    <name evidence="3" type="ORF">GK108_14335</name>
</gene>
<feature type="region of interest" description="Disordered" evidence="1">
    <location>
        <begin position="19"/>
        <end position="39"/>
    </location>
</feature>
<keyword evidence="2" id="KW-0732">Signal</keyword>
<dbReference type="EMBL" id="JAAFZH010000005">
    <property type="protein sequence ID" value="NDU96057.1"/>
    <property type="molecule type" value="Genomic_DNA"/>
</dbReference>
<feature type="signal peptide" evidence="2">
    <location>
        <begin position="1"/>
        <end position="22"/>
    </location>
</feature>
<evidence type="ECO:0000256" key="2">
    <source>
        <dbReference type="SAM" id="SignalP"/>
    </source>
</evidence>
<feature type="chain" id="PRO_5027023269" description="DUF4738 domain-containing protein" evidence="2">
    <location>
        <begin position="23"/>
        <end position="173"/>
    </location>
</feature>
<organism evidence="3 4">
    <name type="scientific">Spirosoma terrae</name>
    <dbReference type="NCBI Taxonomy" id="1968276"/>
    <lineage>
        <taxon>Bacteria</taxon>
        <taxon>Pseudomonadati</taxon>
        <taxon>Bacteroidota</taxon>
        <taxon>Cytophagia</taxon>
        <taxon>Cytophagales</taxon>
        <taxon>Cytophagaceae</taxon>
        <taxon>Spirosoma</taxon>
    </lineage>
</organism>
<dbReference type="PROSITE" id="PS51257">
    <property type="entry name" value="PROKAR_LIPOPROTEIN"/>
    <property type="match status" value="1"/>
</dbReference>
<sequence>MKTGFLVLIAACLLTACGSSDNSSTTQSTTDSSTTAVPKPRNCKTILEADKLGKTNDYQESAKAINVAITLEQDSSATETANGCYFNNTVTILATKKSGSRVFKRTLLKDDLLYFTKSDELIEQSLLKNTTYKPTFNGQKYITITMQLIDPVSQKTADYLVYMNYFGEIVKVR</sequence>
<name>A0A6L9L9C7_9BACT</name>
<dbReference type="Proteomes" id="UP000474175">
    <property type="component" value="Unassembled WGS sequence"/>
</dbReference>
<reference evidence="3 4" key="1">
    <citation type="submission" date="2020-02" db="EMBL/GenBank/DDBJ databases">
        <title>Draft genome sequence of two Spirosoma agri KCTC 52727 and Spirosoma terrae KCTC 52035.</title>
        <authorList>
            <person name="Rojas J."/>
            <person name="Ambika Manirajan B."/>
            <person name="Suarez C."/>
            <person name="Ratering S."/>
            <person name="Schnell S."/>
        </authorList>
    </citation>
    <scope>NUCLEOTIDE SEQUENCE [LARGE SCALE GENOMIC DNA]</scope>
    <source>
        <strain evidence="3 4">KCTC 52035</strain>
    </source>
</reference>
<evidence type="ECO:0000313" key="4">
    <source>
        <dbReference type="Proteomes" id="UP000474175"/>
    </source>
</evidence>
<evidence type="ECO:0000313" key="3">
    <source>
        <dbReference type="EMBL" id="NDU96057.1"/>
    </source>
</evidence>
<dbReference type="RefSeq" id="WP_163949344.1">
    <property type="nucleotide sequence ID" value="NZ_JAAFZH010000005.1"/>
</dbReference>
<protein>
    <recommendedName>
        <fullName evidence="5">DUF4738 domain-containing protein</fullName>
    </recommendedName>
</protein>
<dbReference type="AlphaFoldDB" id="A0A6L9L9C7"/>
<evidence type="ECO:0000256" key="1">
    <source>
        <dbReference type="SAM" id="MobiDB-lite"/>
    </source>
</evidence>
<proteinExistence type="predicted"/>
<keyword evidence="4" id="KW-1185">Reference proteome</keyword>